<dbReference type="AlphaFoldDB" id="A0A1G7N5T0"/>
<feature type="transmembrane region" description="Helical" evidence="1">
    <location>
        <begin position="75"/>
        <end position="93"/>
    </location>
</feature>
<evidence type="ECO:0000313" key="3">
    <source>
        <dbReference type="Proteomes" id="UP000199705"/>
    </source>
</evidence>
<reference evidence="3" key="1">
    <citation type="submission" date="2016-10" db="EMBL/GenBank/DDBJ databases">
        <authorList>
            <person name="Varghese N."/>
            <person name="Submissions S."/>
        </authorList>
    </citation>
    <scope>NUCLEOTIDE SEQUENCE [LARGE SCALE GENOMIC DNA]</scope>
    <source>
        <strain evidence="3">Gh-67</strain>
    </source>
</reference>
<accession>A0A1G7N5T0</accession>
<dbReference type="Proteomes" id="UP000199705">
    <property type="component" value="Unassembled WGS sequence"/>
</dbReference>
<keyword evidence="1" id="KW-0812">Transmembrane</keyword>
<name>A0A1G7N5T0_9SPHI</name>
<feature type="transmembrane region" description="Helical" evidence="1">
    <location>
        <begin position="29"/>
        <end position="48"/>
    </location>
</feature>
<keyword evidence="1" id="KW-0472">Membrane</keyword>
<proteinExistence type="predicted"/>
<evidence type="ECO:0000256" key="1">
    <source>
        <dbReference type="SAM" id="Phobius"/>
    </source>
</evidence>
<keyword evidence="3" id="KW-1185">Reference proteome</keyword>
<organism evidence="2 3">
    <name type="scientific">Mucilaginibacter gossypii</name>
    <dbReference type="NCBI Taxonomy" id="551996"/>
    <lineage>
        <taxon>Bacteria</taxon>
        <taxon>Pseudomonadati</taxon>
        <taxon>Bacteroidota</taxon>
        <taxon>Sphingobacteriia</taxon>
        <taxon>Sphingobacteriales</taxon>
        <taxon>Sphingobacteriaceae</taxon>
        <taxon>Mucilaginibacter</taxon>
    </lineage>
</organism>
<protein>
    <submittedName>
        <fullName evidence="2">Uncharacterized protein</fullName>
    </submittedName>
</protein>
<feature type="transmembrane region" description="Helical" evidence="1">
    <location>
        <begin position="6"/>
        <end position="22"/>
    </location>
</feature>
<gene>
    <name evidence="2" type="ORF">SAMN05192573_101126</name>
</gene>
<sequence>MFNKYQLYFLDLTVSLILFIFKPHNMKKFGIILAIVGIVMLIAGNFFYKHTINAVDSSGSSIITTGLNGGWTFKLPVFAGGALFFLGFVFWAASRTDNQHHDHLI</sequence>
<evidence type="ECO:0000313" key="2">
    <source>
        <dbReference type="EMBL" id="SDF68709.1"/>
    </source>
</evidence>
<keyword evidence="1" id="KW-1133">Transmembrane helix</keyword>
<dbReference type="EMBL" id="FNCG01000001">
    <property type="protein sequence ID" value="SDF68709.1"/>
    <property type="molecule type" value="Genomic_DNA"/>
</dbReference>
<dbReference type="STRING" id="551996.SAMN05192573_101126"/>